<dbReference type="AlphaFoldDB" id="A0A507D520"/>
<organism evidence="2 3">
    <name type="scientific">Synchytrium endobioticum</name>
    <dbReference type="NCBI Taxonomy" id="286115"/>
    <lineage>
        <taxon>Eukaryota</taxon>
        <taxon>Fungi</taxon>
        <taxon>Fungi incertae sedis</taxon>
        <taxon>Chytridiomycota</taxon>
        <taxon>Chytridiomycota incertae sedis</taxon>
        <taxon>Chytridiomycetes</taxon>
        <taxon>Synchytriales</taxon>
        <taxon>Synchytriaceae</taxon>
        <taxon>Synchytrium</taxon>
    </lineage>
</organism>
<evidence type="ECO:0000256" key="1">
    <source>
        <dbReference type="SAM" id="MobiDB-lite"/>
    </source>
</evidence>
<reference evidence="2 3" key="1">
    <citation type="journal article" date="2019" name="Sci. Rep.">
        <title>Comparative genomics of chytrid fungi reveal insights into the obligate biotrophic and pathogenic lifestyle of Synchytrium endobioticum.</title>
        <authorList>
            <person name="van de Vossenberg B.T.L.H."/>
            <person name="Warris S."/>
            <person name="Nguyen H.D.T."/>
            <person name="van Gent-Pelzer M.P.E."/>
            <person name="Joly D.L."/>
            <person name="van de Geest H.C."/>
            <person name="Bonants P.J.M."/>
            <person name="Smith D.S."/>
            <person name="Levesque C.A."/>
            <person name="van der Lee T.A.J."/>
        </authorList>
    </citation>
    <scope>NUCLEOTIDE SEQUENCE [LARGE SCALE GENOMIC DNA]</scope>
    <source>
        <strain evidence="2 3">LEV6574</strain>
    </source>
</reference>
<sequence length="269" mass="29294">MVLTAGGVLTTRTTAPSLEGATPRGPFIIQGSGHLDEQLRRMSEFMRQVAALEHRNTAIGQELEAIALKPRGQASHMAQLKSEMKAIKAAVSSVRDSIYALINTVPTEPVAQQHSMEFGNLDSMQLQLLVESLVRQVAELDERNTAIGLELEASSSKLEHFKSASEYDARAHFAQLRLELACIKWKRALIGRTLDSLMISLPVAHQRIESPKPDSIGPARGNAEISTRLSLGGVYHSGDNDRGIGGASSSHPARARNVRLSKPPRPRKN</sequence>
<evidence type="ECO:0000313" key="2">
    <source>
        <dbReference type="EMBL" id="TPX46612.1"/>
    </source>
</evidence>
<proteinExistence type="predicted"/>
<gene>
    <name evidence="2" type="ORF">SeLEV6574_g03143</name>
</gene>
<comment type="caution">
    <text evidence="2">The sequence shown here is derived from an EMBL/GenBank/DDBJ whole genome shotgun (WGS) entry which is preliminary data.</text>
</comment>
<dbReference type="EMBL" id="QEAM01000099">
    <property type="protein sequence ID" value="TPX46612.1"/>
    <property type="molecule type" value="Genomic_DNA"/>
</dbReference>
<dbReference type="Proteomes" id="UP000320475">
    <property type="component" value="Unassembled WGS sequence"/>
</dbReference>
<feature type="compositionally biased region" description="Basic residues" evidence="1">
    <location>
        <begin position="253"/>
        <end position="269"/>
    </location>
</feature>
<protein>
    <submittedName>
        <fullName evidence="2">Uncharacterized protein</fullName>
    </submittedName>
</protein>
<accession>A0A507D520</accession>
<dbReference type="VEuPathDB" id="FungiDB:SeMB42_g07300"/>
<name>A0A507D520_9FUNG</name>
<feature type="region of interest" description="Disordered" evidence="1">
    <location>
        <begin position="232"/>
        <end position="269"/>
    </location>
</feature>
<evidence type="ECO:0000313" key="3">
    <source>
        <dbReference type="Proteomes" id="UP000320475"/>
    </source>
</evidence>